<dbReference type="EMBL" id="JAHDYR010000008">
    <property type="protein sequence ID" value="KAG9395780.1"/>
    <property type="molecule type" value="Genomic_DNA"/>
</dbReference>
<dbReference type="SUPFAM" id="SSF56300">
    <property type="entry name" value="Metallo-dependent phosphatases"/>
    <property type="match status" value="1"/>
</dbReference>
<dbReference type="Proteomes" id="UP000717585">
    <property type="component" value="Unassembled WGS sequence"/>
</dbReference>
<gene>
    <name evidence="2" type="ORF">J8273_2692</name>
</gene>
<dbReference type="Gene3D" id="3.60.21.10">
    <property type="match status" value="1"/>
</dbReference>
<dbReference type="InterPro" id="IPR004843">
    <property type="entry name" value="Calcineurin-like_PHP"/>
</dbReference>
<sequence>MRFLATSDLHYPWEMTRMTFLRENGYSEQLYTSDFAICREDADFDAFLGVGDYFWDVTKLGGSHMQRLISFPVILGNVFRFIRTLPVSKPKLFVAGNHDWWIEQKVVQHVEDIDGTASGVIISIEILRRHHPEAPAELWKDMTKACARELGVKAQRDGSLFLDIPNVFFLNGSAAVVGDVAVIGASDPTHITAAFESLKSMARLPRTVIAAVHAPGNVTAGLRAVDSLSPAPVGLMVYGHYHSSTPSRVGRVRSVMLEHNGFKFVPLDV</sequence>
<accession>A0A8J6AYY1</accession>
<evidence type="ECO:0000259" key="1">
    <source>
        <dbReference type="Pfam" id="PF00149"/>
    </source>
</evidence>
<dbReference type="InterPro" id="IPR029052">
    <property type="entry name" value="Metallo-depent_PP-like"/>
</dbReference>
<name>A0A8J6AYY1_9EUKA</name>
<keyword evidence="3" id="KW-1185">Reference proteome</keyword>
<comment type="caution">
    <text evidence="2">The sequence shown here is derived from an EMBL/GenBank/DDBJ whole genome shotgun (WGS) entry which is preliminary data.</text>
</comment>
<dbReference type="OrthoDB" id="10682257at2759"/>
<evidence type="ECO:0000313" key="3">
    <source>
        <dbReference type="Proteomes" id="UP000717585"/>
    </source>
</evidence>
<organism evidence="2 3">
    <name type="scientific">Carpediemonas membranifera</name>
    <dbReference type="NCBI Taxonomy" id="201153"/>
    <lineage>
        <taxon>Eukaryota</taxon>
        <taxon>Metamonada</taxon>
        <taxon>Carpediemonas-like organisms</taxon>
        <taxon>Carpediemonas</taxon>
    </lineage>
</organism>
<evidence type="ECO:0000313" key="2">
    <source>
        <dbReference type="EMBL" id="KAG9395780.1"/>
    </source>
</evidence>
<dbReference type="Pfam" id="PF00149">
    <property type="entry name" value="Metallophos"/>
    <property type="match status" value="1"/>
</dbReference>
<proteinExistence type="predicted"/>
<feature type="domain" description="Calcineurin-like phosphoesterase" evidence="1">
    <location>
        <begin position="1"/>
        <end position="122"/>
    </location>
</feature>
<dbReference type="GO" id="GO:0016787">
    <property type="term" value="F:hydrolase activity"/>
    <property type="evidence" value="ECO:0007669"/>
    <property type="project" value="InterPro"/>
</dbReference>
<protein>
    <recommendedName>
        <fullName evidence="1">Calcineurin-like phosphoesterase domain-containing protein</fullName>
    </recommendedName>
</protein>
<reference evidence="2" key="1">
    <citation type="submission" date="2021-05" db="EMBL/GenBank/DDBJ databases">
        <title>A free-living protist that lacks canonical eukaryotic 1 DNA replication and segregation systems.</title>
        <authorList>
            <person name="Salas-Leiva D.E."/>
            <person name="Tromer E.C."/>
            <person name="Curtis B.A."/>
            <person name="Jerlstrom-Hultqvist J."/>
            <person name="Kolisko M."/>
            <person name="Yi Z."/>
            <person name="Salas-Leiva J.S."/>
            <person name="Gallot-Lavallee L."/>
            <person name="Kops G.J.P.L."/>
            <person name="Archibald J.M."/>
            <person name="Simpson A.G.B."/>
            <person name="Roger A.J."/>
        </authorList>
    </citation>
    <scope>NUCLEOTIDE SEQUENCE</scope>
    <source>
        <strain evidence="2">BICM</strain>
    </source>
</reference>
<dbReference type="AlphaFoldDB" id="A0A8J6AYY1"/>